<organism evidence="1">
    <name type="scientific">Manihot esculenta</name>
    <name type="common">Cassava</name>
    <name type="synonym">Jatropha manihot</name>
    <dbReference type="NCBI Taxonomy" id="3983"/>
    <lineage>
        <taxon>Eukaryota</taxon>
        <taxon>Viridiplantae</taxon>
        <taxon>Streptophyta</taxon>
        <taxon>Embryophyta</taxon>
        <taxon>Tracheophyta</taxon>
        <taxon>Spermatophyta</taxon>
        <taxon>Magnoliopsida</taxon>
        <taxon>eudicotyledons</taxon>
        <taxon>Gunneridae</taxon>
        <taxon>Pentapetalae</taxon>
        <taxon>rosids</taxon>
        <taxon>fabids</taxon>
        <taxon>Malpighiales</taxon>
        <taxon>Euphorbiaceae</taxon>
        <taxon>Crotonoideae</taxon>
        <taxon>Manihoteae</taxon>
        <taxon>Manihot</taxon>
    </lineage>
</organism>
<proteinExistence type="predicted"/>
<dbReference type="AlphaFoldDB" id="A0A2C9WEZ6"/>
<evidence type="ECO:0000313" key="1">
    <source>
        <dbReference type="EMBL" id="OAY57875.1"/>
    </source>
</evidence>
<sequence>MVGLDFVNALCIHVGIENVDVSVLLPLHLLFHFSDKDLKVPVITPKKTGKRRRKIQSRKNIGFFNTNLVFDCGGLSSVENLKPHVIEKVNDSL</sequence>
<protein>
    <submittedName>
        <fullName evidence="1">Uncharacterized protein</fullName>
    </submittedName>
</protein>
<reference evidence="1" key="1">
    <citation type="submission" date="2016-02" db="EMBL/GenBank/DDBJ databases">
        <title>WGS assembly of Manihot esculenta.</title>
        <authorList>
            <person name="Bredeson J.V."/>
            <person name="Prochnik S.E."/>
            <person name="Lyons J.B."/>
            <person name="Schmutz J."/>
            <person name="Grimwood J."/>
            <person name="Vrebalov J."/>
            <person name="Bart R.S."/>
            <person name="Amuge T."/>
            <person name="Ferguson M.E."/>
            <person name="Green R."/>
            <person name="Putnam N."/>
            <person name="Stites J."/>
            <person name="Rounsley S."/>
            <person name="Rokhsar D.S."/>
        </authorList>
    </citation>
    <scope>NUCLEOTIDE SEQUENCE [LARGE SCALE GENOMIC DNA]</scope>
    <source>
        <tissue evidence="1">Leaf</tissue>
    </source>
</reference>
<dbReference type="EMBL" id="CM004388">
    <property type="protein sequence ID" value="OAY57875.1"/>
    <property type="molecule type" value="Genomic_DNA"/>
</dbReference>
<name>A0A2C9WEZ6_MANES</name>
<accession>A0A2C9WEZ6</accession>
<gene>
    <name evidence="1" type="ORF">MANES_02G132000</name>
</gene>